<name>A0A4C1T167_EUMVA</name>
<gene>
    <name evidence="1" type="ORF">EVAR_4433_1</name>
</gene>
<accession>A0A4C1T167</accession>
<organism evidence="1 2">
    <name type="scientific">Eumeta variegata</name>
    <name type="common">Bagworm moth</name>
    <name type="synonym">Eumeta japonica</name>
    <dbReference type="NCBI Taxonomy" id="151549"/>
    <lineage>
        <taxon>Eukaryota</taxon>
        <taxon>Metazoa</taxon>
        <taxon>Ecdysozoa</taxon>
        <taxon>Arthropoda</taxon>
        <taxon>Hexapoda</taxon>
        <taxon>Insecta</taxon>
        <taxon>Pterygota</taxon>
        <taxon>Neoptera</taxon>
        <taxon>Endopterygota</taxon>
        <taxon>Lepidoptera</taxon>
        <taxon>Glossata</taxon>
        <taxon>Ditrysia</taxon>
        <taxon>Tineoidea</taxon>
        <taxon>Psychidae</taxon>
        <taxon>Oiketicinae</taxon>
        <taxon>Eumeta</taxon>
    </lineage>
</organism>
<comment type="caution">
    <text evidence="1">The sequence shown here is derived from an EMBL/GenBank/DDBJ whole genome shotgun (WGS) entry which is preliminary data.</text>
</comment>
<dbReference type="EMBL" id="BGZK01000024">
    <property type="protein sequence ID" value="GBP07001.1"/>
    <property type="molecule type" value="Genomic_DNA"/>
</dbReference>
<protein>
    <submittedName>
        <fullName evidence="1">Uncharacterized protein</fullName>
    </submittedName>
</protein>
<dbReference type="Proteomes" id="UP000299102">
    <property type="component" value="Unassembled WGS sequence"/>
</dbReference>
<reference evidence="1 2" key="1">
    <citation type="journal article" date="2019" name="Commun. Biol.">
        <title>The bagworm genome reveals a unique fibroin gene that provides high tensile strength.</title>
        <authorList>
            <person name="Kono N."/>
            <person name="Nakamura H."/>
            <person name="Ohtoshi R."/>
            <person name="Tomita M."/>
            <person name="Numata K."/>
            <person name="Arakawa K."/>
        </authorList>
    </citation>
    <scope>NUCLEOTIDE SEQUENCE [LARGE SCALE GENOMIC DNA]</scope>
</reference>
<sequence>MVAVDASVTAIITIVLAANVVQAARLLAAGARARNGLTVVIVAHGHTQFQRTSRQCVADLLGRNRISDGGQSWLTERGEAVGECLWDDERGINNARITPQYNVNASAPRMR</sequence>
<evidence type="ECO:0000313" key="2">
    <source>
        <dbReference type="Proteomes" id="UP000299102"/>
    </source>
</evidence>
<proteinExistence type="predicted"/>
<evidence type="ECO:0000313" key="1">
    <source>
        <dbReference type="EMBL" id="GBP07001.1"/>
    </source>
</evidence>
<keyword evidence="2" id="KW-1185">Reference proteome</keyword>
<dbReference type="AlphaFoldDB" id="A0A4C1T167"/>